<evidence type="ECO:0000313" key="2">
    <source>
        <dbReference type="EMBL" id="KAK7391368.1"/>
    </source>
</evidence>
<organism evidence="2 3">
    <name type="scientific">Psophocarpus tetragonolobus</name>
    <name type="common">Winged bean</name>
    <name type="synonym">Dolichos tetragonolobus</name>
    <dbReference type="NCBI Taxonomy" id="3891"/>
    <lineage>
        <taxon>Eukaryota</taxon>
        <taxon>Viridiplantae</taxon>
        <taxon>Streptophyta</taxon>
        <taxon>Embryophyta</taxon>
        <taxon>Tracheophyta</taxon>
        <taxon>Spermatophyta</taxon>
        <taxon>Magnoliopsida</taxon>
        <taxon>eudicotyledons</taxon>
        <taxon>Gunneridae</taxon>
        <taxon>Pentapetalae</taxon>
        <taxon>rosids</taxon>
        <taxon>fabids</taxon>
        <taxon>Fabales</taxon>
        <taxon>Fabaceae</taxon>
        <taxon>Papilionoideae</taxon>
        <taxon>50 kb inversion clade</taxon>
        <taxon>NPAAA clade</taxon>
        <taxon>indigoferoid/millettioid clade</taxon>
        <taxon>Phaseoleae</taxon>
        <taxon>Psophocarpus</taxon>
    </lineage>
</organism>
<gene>
    <name evidence="2" type="ORF">VNO78_19784</name>
</gene>
<protein>
    <submittedName>
        <fullName evidence="2">Uncharacterized protein</fullName>
    </submittedName>
</protein>
<feature type="region of interest" description="Disordered" evidence="1">
    <location>
        <begin position="1"/>
        <end position="28"/>
    </location>
</feature>
<reference evidence="2 3" key="1">
    <citation type="submission" date="2024-01" db="EMBL/GenBank/DDBJ databases">
        <title>The genomes of 5 underutilized Papilionoideae crops provide insights into root nodulation and disease resistanc.</title>
        <authorList>
            <person name="Jiang F."/>
        </authorList>
    </citation>
    <scope>NUCLEOTIDE SEQUENCE [LARGE SCALE GENOMIC DNA]</scope>
    <source>
        <strain evidence="2">DUOXIRENSHENG_FW03</strain>
        <tissue evidence="2">Leaves</tissue>
    </source>
</reference>
<dbReference type="AlphaFoldDB" id="A0AAN9SC43"/>
<name>A0AAN9SC43_PSOTE</name>
<evidence type="ECO:0000313" key="3">
    <source>
        <dbReference type="Proteomes" id="UP001386955"/>
    </source>
</evidence>
<dbReference type="Proteomes" id="UP001386955">
    <property type="component" value="Unassembled WGS sequence"/>
</dbReference>
<accession>A0AAN9SC43</accession>
<sequence>MNYSRVGSIDNGGNGHVNSENPNDTDEPLKQLLIGLGLDDEIHNNGDVGDVAMGEAHDSIGSNVSSPSMKCPKSKLKWIGLPSEGIEPHSCLGKDVVQFGWEFEPIYVDQGKKVVAGREFLPFHKVIWGMNEKRLLRVRPSHSCQFPCPHSRGICRGWLWMSIAPLLVWCHGDTNSGGGNGGVRVEKSDRWRSVGGD</sequence>
<dbReference type="EMBL" id="JAYMYS010000005">
    <property type="protein sequence ID" value="KAK7391368.1"/>
    <property type="molecule type" value="Genomic_DNA"/>
</dbReference>
<comment type="caution">
    <text evidence="2">The sequence shown here is derived from an EMBL/GenBank/DDBJ whole genome shotgun (WGS) entry which is preliminary data.</text>
</comment>
<proteinExistence type="predicted"/>
<evidence type="ECO:0000256" key="1">
    <source>
        <dbReference type="SAM" id="MobiDB-lite"/>
    </source>
</evidence>
<keyword evidence="3" id="KW-1185">Reference proteome</keyword>